<sequence length="200" mass="23071">MDWRDMKLGDHESYDPFISFRHHVEGSSDIKPNYIFSGILAEVLFSAPGHVSFSPENNGCWDPKRKIMEVWGNGDEIWHWTSEHDAAKFTAAIIERDEATEGGFWSVCSGANTLEEIATTYGKIRECEVDIQKKGNVNVLRERALEGRRQGSRKNFWTYIGWFYQLYTVDRTWTLKELDNEKLGVKGTSLDEFLRQNPGL</sequence>
<keyword evidence="2" id="KW-1185">Reference proteome</keyword>
<reference evidence="1" key="1">
    <citation type="submission" date="2022-08" db="EMBL/GenBank/DDBJ databases">
        <title>Genome Sequence of Fusarium decemcellulare.</title>
        <authorList>
            <person name="Buettner E."/>
        </authorList>
    </citation>
    <scope>NUCLEOTIDE SEQUENCE</scope>
    <source>
        <strain evidence="1">Babe19</strain>
    </source>
</reference>
<proteinExistence type="predicted"/>
<gene>
    <name evidence="1" type="ORF">NM208_g14629</name>
</gene>
<protein>
    <submittedName>
        <fullName evidence="1">Uncharacterized protein</fullName>
    </submittedName>
</protein>
<dbReference type="Proteomes" id="UP001148629">
    <property type="component" value="Unassembled WGS sequence"/>
</dbReference>
<evidence type="ECO:0000313" key="1">
    <source>
        <dbReference type="EMBL" id="KAJ3517955.1"/>
    </source>
</evidence>
<accession>A0ACC1RJJ4</accession>
<evidence type="ECO:0000313" key="2">
    <source>
        <dbReference type="Proteomes" id="UP001148629"/>
    </source>
</evidence>
<name>A0ACC1RJJ4_9HYPO</name>
<dbReference type="EMBL" id="JANRMS010003516">
    <property type="protein sequence ID" value="KAJ3517955.1"/>
    <property type="molecule type" value="Genomic_DNA"/>
</dbReference>
<comment type="caution">
    <text evidence="1">The sequence shown here is derived from an EMBL/GenBank/DDBJ whole genome shotgun (WGS) entry which is preliminary data.</text>
</comment>
<organism evidence="1 2">
    <name type="scientific">Fusarium decemcellulare</name>
    <dbReference type="NCBI Taxonomy" id="57161"/>
    <lineage>
        <taxon>Eukaryota</taxon>
        <taxon>Fungi</taxon>
        <taxon>Dikarya</taxon>
        <taxon>Ascomycota</taxon>
        <taxon>Pezizomycotina</taxon>
        <taxon>Sordariomycetes</taxon>
        <taxon>Hypocreomycetidae</taxon>
        <taxon>Hypocreales</taxon>
        <taxon>Nectriaceae</taxon>
        <taxon>Fusarium</taxon>
        <taxon>Fusarium decemcellulare species complex</taxon>
    </lineage>
</organism>